<evidence type="ECO:0000313" key="3">
    <source>
        <dbReference type="Proteomes" id="UP000030669"/>
    </source>
</evidence>
<dbReference type="RefSeq" id="XP_007864117.1">
    <property type="nucleotide sequence ID" value="XM_007865926.1"/>
</dbReference>
<gene>
    <name evidence="2" type="ORF">GLOTRDRAFT_127318</name>
</gene>
<dbReference type="KEGG" id="gtr:GLOTRDRAFT_127318"/>
<name>S7QC55_GLOTA</name>
<feature type="compositionally biased region" description="Polar residues" evidence="1">
    <location>
        <begin position="1"/>
        <end position="19"/>
    </location>
</feature>
<dbReference type="HOGENOM" id="CLU_966612_0_0_1"/>
<evidence type="ECO:0000256" key="1">
    <source>
        <dbReference type="SAM" id="MobiDB-lite"/>
    </source>
</evidence>
<organism evidence="2 3">
    <name type="scientific">Gloeophyllum trabeum (strain ATCC 11539 / FP-39264 / Madison 617)</name>
    <name type="common">Brown rot fungus</name>
    <dbReference type="NCBI Taxonomy" id="670483"/>
    <lineage>
        <taxon>Eukaryota</taxon>
        <taxon>Fungi</taxon>
        <taxon>Dikarya</taxon>
        <taxon>Basidiomycota</taxon>
        <taxon>Agaricomycotina</taxon>
        <taxon>Agaricomycetes</taxon>
        <taxon>Gloeophyllales</taxon>
        <taxon>Gloeophyllaceae</taxon>
        <taxon>Gloeophyllum</taxon>
    </lineage>
</organism>
<evidence type="ECO:0000313" key="2">
    <source>
        <dbReference type="EMBL" id="EPQ56932.1"/>
    </source>
</evidence>
<accession>S7QC55</accession>
<reference evidence="2 3" key="1">
    <citation type="journal article" date="2012" name="Science">
        <title>The Paleozoic origin of enzymatic lignin decomposition reconstructed from 31 fungal genomes.</title>
        <authorList>
            <person name="Floudas D."/>
            <person name="Binder M."/>
            <person name="Riley R."/>
            <person name="Barry K."/>
            <person name="Blanchette R.A."/>
            <person name="Henrissat B."/>
            <person name="Martinez A.T."/>
            <person name="Otillar R."/>
            <person name="Spatafora J.W."/>
            <person name="Yadav J.S."/>
            <person name="Aerts A."/>
            <person name="Benoit I."/>
            <person name="Boyd A."/>
            <person name="Carlson A."/>
            <person name="Copeland A."/>
            <person name="Coutinho P.M."/>
            <person name="de Vries R.P."/>
            <person name="Ferreira P."/>
            <person name="Findley K."/>
            <person name="Foster B."/>
            <person name="Gaskell J."/>
            <person name="Glotzer D."/>
            <person name="Gorecki P."/>
            <person name="Heitman J."/>
            <person name="Hesse C."/>
            <person name="Hori C."/>
            <person name="Igarashi K."/>
            <person name="Jurgens J.A."/>
            <person name="Kallen N."/>
            <person name="Kersten P."/>
            <person name="Kohler A."/>
            <person name="Kuees U."/>
            <person name="Kumar T.K.A."/>
            <person name="Kuo A."/>
            <person name="LaButti K."/>
            <person name="Larrondo L.F."/>
            <person name="Lindquist E."/>
            <person name="Ling A."/>
            <person name="Lombard V."/>
            <person name="Lucas S."/>
            <person name="Lundell T."/>
            <person name="Martin R."/>
            <person name="McLaughlin D.J."/>
            <person name="Morgenstern I."/>
            <person name="Morin E."/>
            <person name="Murat C."/>
            <person name="Nagy L.G."/>
            <person name="Nolan M."/>
            <person name="Ohm R.A."/>
            <person name="Patyshakuliyeva A."/>
            <person name="Rokas A."/>
            <person name="Ruiz-Duenas F.J."/>
            <person name="Sabat G."/>
            <person name="Salamov A."/>
            <person name="Samejima M."/>
            <person name="Schmutz J."/>
            <person name="Slot J.C."/>
            <person name="St John F."/>
            <person name="Stenlid J."/>
            <person name="Sun H."/>
            <person name="Sun S."/>
            <person name="Syed K."/>
            <person name="Tsang A."/>
            <person name="Wiebenga A."/>
            <person name="Young D."/>
            <person name="Pisabarro A."/>
            <person name="Eastwood D.C."/>
            <person name="Martin F."/>
            <person name="Cullen D."/>
            <person name="Grigoriev I.V."/>
            <person name="Hibbett D.S."/>
        </authorList>
    </citation>
    <scope>NUCLEOTIDE SEQUENCE [LARGE SCALE GENOMIC DNA]</scope>
    <source>
        <strain evidence="2 3">ATCC 11539</strain>
    </source>
</reference>
<dbReference type="AlphaFoldDB" id="S7QC55"/>
<protein>
    <submittedName>
        <fullName evidence="2">Uncharacterized protein</fullName>
    </submittedName>
</protein>
<dbReference type="EMBL" id="KB469299">
    <property type="protein sequence ID" value="EPQ56932.1"/>
    <property type="molecule type" value="Genomic_DNA"/>
</dbReference>
<dbReference type="GeneID" id="19301539"/>
<keyword evidence="3" id="KW-1185">Reference proteome</keyword>
<proteinExistence type="predicted"/>
<sequence length="288" mass="31523">MSGATNEKSGPASNLTARTPGNRVGLRSASELWAGFLTGAVRDTASAKTYLIKKNYILETERITLGKLADALMATTKETAGKTWKESVQAVAFLLRDEEVSGVTDYLCTAVEQRIESLEQATLTKIDALVTKVTSQTVASTDSAGTATYRNALLRPGTNYVTPTVTPVIARATAQAKIRARQILIDIADPVARTDILKLADKVLFDKANNIIREFWPDKQGLCDITAASKLSTGGILYENSDTFEEQYHPTAVVKDRQPCAVLTEFVPIQFDPDRSEDLREIEEVNEY</sequence>
<feature type="region of interest" description="Disordered" evidence="1">
    <location>
        <begin position="1"/>
        <end position="22"/>
    </location>
</feature>
<dbReference type="eggNOG" id="ENOG502T1MP">
    <property type="taxonomic scope" value="Eukaryota"/>
</dbReference>
<dbReference type="Proteomes" id="UP000030669">
    <property type="component" value="Unassembled WGS sequence"/>
</dbReference>
<dbReference type="OrthoDB" id="2800503at2759"/>